<comment type="caution">
    <text evidence="1">The sequence shown here is derived from an EMBL/GenBank/DDBJ whole genome shotgun (WGS) entry which is preliminary data.</text>
</comment>
<feature type="non-terminal residue" evidence="1">
    <location>
        <position position="1"/>
    </location>
</feature>
<dbReference type="EMBL" id="JRKL02004941">
    <property type="protein sequence ID" value="KAF3951428.1"/>
    <property type="molecule type" value="Genomic_DNA"/>
</dbReference>
<keyword evidence="2" id="KW-1185">Reference proteome</keyword>
<dbReference type="Proteomes" id="UP000737018">
    <property type="component" value="Unassembled WGS sequence"/>
</dbReference>
<gene>
    <name evidence="1" type="ORF">CMV_022912</name>
</gene>
<evidence type="ECO:0000313" key="2">
    <source>
        <dbReference type="Proteomes" id="UP000737018"/>
    </source>
</evidence>
<dbReference type="AlphaFoldDB" id="A0A8J4QU72"/>
<sequence length="50" mass="5673">PIEASSCCKHYCRASPTHLVYECLFSVSNGNTKVYINGREITKIELRVLK</sequence>
<reference evidence="1" key="1">
    <citation type="submission" date="2020-03" db="EMBL/GenBank/DDBJ databases">
        <title>Castanea mollissima Vanexum genome sequencing.</title>
        <authorList>
            <person name="Staton M."/>
        </authorList>
    </citation>
    <scope>NUCLEOTIDE SEQUENCE</scope>
    <source>
        <tissue evidence="1">Leaf</tissue>
    </source>
</reference>
<protein>
    <submittedName>
        <fullName evidence="1">Uncharacterized protein</fullName>
    </submittedName>
</protein>
<organism evidence="1 2">
    <name type="scientific">Castanea mollissima</name>
    <name type="common">Chinese chestnut</name>
    <dbReference type="NCBI Taxonomy" id="60419"/>
    <lineage>
        <taxon>Eukaryota</taxon>
        <taxon>Viridiplantae</taxon>
        <taxon>Streptophyta</taxon>
        <taxon>Embryophyta</taxon>
        <taxon>Tracheophyta</taxon>
        <taxon>Spermatophyta</taxon>
        <taxon>Magnoliopsida</taxon>
        <taxon>eudicotyledons</taxon>
        <taxon>Gunneridae</taxon>
        <taxon>Pentapetalae</taxon>
        <taxon>rosids</taxon>
        <taxon>fabids</taxon>
        <taxon>Fagales</taxon>
        <taxon>Fagaceae</taxon>
        <taxon>Castanea</taxon>
    </lineage>
</organism>
<accession>A0A8J4QU72</accession>
<proteinExistence type="predicted"/>
<evidence type="ECO:0000313" key="1">
    <source>
        <dbReference type="EMBL" id="KAF3951428.1"/>
    </source>
</evidence>
<dbReference type="OrthoDB" id="1747278at2759"/>
<name>A0A8J4QU72_9ROSI</name>